<organism evidence="3 4">
    <name type="scientific">Actinacidiphila paucisporea</name>
    <dbReference type="NCBI Taxonomy" id="310782"/>
    <lineage>
        <taxon>Bacteria</taxon>
        <taxon>Bacillati</taxon>
        <taxon>Actinomycetota</taxon>
        <taxon>Actinomycetes</taxon>
        <taxon>Kitasatosporales</taxon>
        <taxon>Streptomycetaceae</taxon>
        <taxon>Actinacidiphila</taxon>
    </lineage>
</organism>
<name>A0A1M7FWB6_9ACTN</name>
<dbReference type="AlphaFoldDB" id="A0A1M7FWB6"/>
<gene>
    <name evidence="3" type="ORF">SAMN05216499_10875</name>
</gene>
<proteinExistence type="predicted"/>
<evidence type="ECO:0000313" key="4">
    <source>
        <dbReference type="Proteomes" id="UP000184111"/>
    </source>
</evidence>
<reference evidence="3 4" key="1">
    <citation type="submission" date="2016-11" db="EMBL/GenBank/DDBJ databases">
        <authorList>
            <person name="Jaros S."/>
            <person name="Januszkiewicz K."/>
            <person name="Wedrychowicz H."/>
        </authorList>
    </citation>
    <scope>NUCLEOTIDE SEQUENCE [LARGE SCALE GENOMIC DNA]</scope>
    <source>
        <strain evidence="3 4">CGMCC 4.2025</strain>
    </source>
</reference>
<evidence type="ECO:0000259" key="2">
    <source>
        <dbReference type="Pfam" id="PF26136"/>
    </source>
</evidence>
<dbReference type="Proteomes" id="UP000184111">
    <property type="component" value="Unassembled WGS sequence"/>
</dbReference>
<evidence type="ECO:0000256" key="1">
    <source>
        <dbReference type="SAM" id="MobiDB-lite"/>
    </source>
</evidence>
<dbReference type="EMBL" id="FRBI01000008">
    <property type="protein sequence ID" value="SHM08351.1"/>
    <property type="molecule type" value="Genomic_DNA"/>
</dbReference>
<keyword evidence="4" id="KW-1185">Reference proteome</keyword>
<feature type="region of interest" description="Disordered" evidence="1">
    <location>
        <begin position="48"/>
        <end position="86"/>
    </location>
</feature>
<dbReference type="STRING" id="310782.SAMN05216499_10875"/>
<dbReference type="InterPro" id="IPR058711">
    <property type="entry name" value="SCO6045-like_C"/>
</dbReference>
<accession>A0A1M7FWB6</accession>
<feature type="domain" description="SCO6045-like C-terminal" evidence="2">
    <location>
        <begin position="11"/>
        <end position="54"/>
    </location>
</feature>
<evidence type="ECO:0000313" key="3">
    <source>
        <dbReference type="EMBL" id="SHM08351.1"/>
    </source>
</evidence>
<protein>
    <recommendedName>
        <fullName evidence="2">SCO6045-like C-terminal domain-containing protein</fullName>
    </recommendedName>
</protein>
<sequence length="86" mass="8786">MSAAERAALGAAQERLLAALVGGAEPPPGFDAERVRVQARALRAKHAHAHAAVSAPAPRRLRLFAPRGGRPPKGPARGDGPCDAPA</sequence>
<feature type="compositionally biased region" description="Low complexity" evidence="1">
    <location>
        <begin position="50"/>
        <end position="68"/>
    </location>
</feature>
<dbReference type="Pfam" id="PF26136">
    <property type="entry name" value="SCO6045_C"/>
    <property type="match status" value="1"/>
</dbReference>